<organism evidence="2">
    <name type="scientific">marine sediment metagenome</name>
    <dbReference type="NCBI Taxonomy" id="412755"/>
    <lineage>
        <taxon>unclassified sequences</taxon>
        <taxon>metagenomes</taxon>
        <taxon>ecological metagenomes</taxon>
    </lineage>
</organism>
<accession>A0A0F9F6A7</accession>
<proteinExistence type="predicted"/>
<dbReference type="EMBL" id="LAZR01024784">
    <property type="protein sequence ID" value="KKL74021.1"/>
    <property type="molecule type" value="Genomic_DNA"/>
</dbReference>
<gene>
    <name evidence="2" type="ORF">LCGC14_2069030</name>
</gene>
<evidence type="ECO:0000256" key="1">
    <source>
        <dbReference type="SAM" id="Phobius"/>
    </source>
</evidence>
<reference evidence="2" key="1">
    <citation type="journal article" date="2015" name="Nature">
        <title>Complex archaea that bridge the gap between prokaryotes and eukaryotes.</title>
        <authorList>
            <person name="Spang A."/>
            <person name="Saw J.H."/>
            <person name="Jorgensen S.L."/>
            <person name="Zaremba-Niedzwiedzka K."/>
            <person name="Martijn J."/>
            <person name="Lind A.E."/>
            <person name="van Eijk R."/>
            <person name="Schleper C."/>
            <person name="Guy L."/>
            <person name="Ettema T.J."/>
        </authorList>
    </citation>
    <scope>NUCLEOTIDE SEQUENCE</scope>
</reference>
<comment type="caution">
    <text evidence="2">The sequence shown here is derived from an EMBL/GenBank/DDBJ whole genome shotgun (WGS) entry which is preliminary data.</text>
</comment>
<name>A0A0F9F6A7_9ZZZZ</name>
<sequence>MLPGIVLMNTGTVLNSSYWARGYPFKVILPSYGAALIGLALDIILIPKIGASGAALSFSIMSLIWFIFIVEIFRRDSGFHLTEIIIPHYSDVVYIMSKLKGKLKKV</sequence>
<keyword evidence="1" id="KW-1133">Transmembrane helix</keyword>
<protein>
    <submittedName>
        <fullName evidence="2">Uncharacterized protein</fullName>
    </submittedName>
</protein>
<feature type="transmembrane region" description="Helical" evidence="1">
    <location>
        <begin position="27"/>
        <end position="46"/>
    </location>
</feature>
<keyword evidence="1" id="KW-0472">Membrane</keyword>
<feature type="transmembrane region" description="Helical" evidence="1">
    <location>
        <begin position="53"/>
        <end position="73"/>
    </location>
</feature>
<keyword evidence="1" id="KW-0812">Transmembrane</keyword>
<evidence type="ECO:0000313" key="2">
    <source>
        <dbReference type="EMBL" id="KKL74021.1"/>
    </source>
</evidence>
<dbReference type="AlphaFoldDB" id="A0A0F9F6A7"/>